<feature type="compositionally biased region" description="Polar residues" evidence="4">
    <location>
        <begin position="1058"/>
        <end position="1067"/>
    </location>
</feature>
<accession>A0A482XBG9</accession>
<reference evidence="5 6" key="1">
    <citation type="journal article" date="2017" name="Gigascience">
        <title>Genome sequence of the small brown planthopper, Laodelphax striatellus.</title>
        <authorList>
            <person name="Zhu J."/>
            <person name="Jiang F."/>
            <person name="Wang X."/>
            <person name="Yang P."/>
            <person name="Bao Y."/>
            <person name="Zhao W."/>
            <person name="Wang W."/>
            <person name="Lu H."/>
            <person name="Wang Q."/>
            <person name="Cui N."/>
            <person name="Li J."/>
            <person name="Chen X."/>
            <person name="Luo L."/>
            <person name="Yu J."/>
            <person name="Kang L."/>
            <person name="Cui F."/>
        </authorList>
    </citation>
    <scope>NUCLEOTIDE SEQUENCE [LARGE SCALE GENOMIC DNA]</scope>
    <source>
        <strain evidence="5">Lst14</strain>
    </source>
</reference>
<protein>
    <submittedName>
        <fullName evidence="5">Uncharacterized protein</fullName>
    </submittedName>
</protein>
<keyword evidence="2 3" id="KW-0040">ANK repeat</keyword>
<dbReference type="InterPro" id="IPR051165">
    <property type="entry name" value="Multifunctional_ANK_Repeat"/>
</dbReference>
<feature type="compositionally biased region" description="Basic and acidic residues" evidence="4">
    <location>
        <begin position="556"/>
        <end position="568"/>
    </location>
</feature>
<evidence type="ECO:0000256" key="1">
    <source>
        <dbReference type="ARBA" id="ARBA00022737"/>
    </source>
</evidence>
<feature type="compositionally biased region" description="Acidic residues" evidence="4">
    <location>
        <begin position="1251"/>
        <end position="1265"/>
    </location>
</feature>
<dbReference type="Pfam" id="PF12796">
    <property type="entry name" value="Ank_2"/>
    <property type="match status" value="4"/>
</dbReference>
<feature type="compositionally biased region" description="Basic and acidic residues" evidence="4">
    <location>
        <begin position="1339"/>
        <end position="1356"/>
    </location>
</feature>
<dbReference type="STRING" id="195883.A0A482XBG9"/>
<feature type="region of interest" description="Disordered" evidence="4">
    <location>
        <begin position="486"/>
        <end position="523"/>
    </location>
</feature>
<dbReference type="PANTHER" id="PTHR24123">
    <property type="entry name" value="ANKYRIN REPEAT-CONTAINING"/>
    <property type="match status" value="1"/>
</dbReference>
<feature type="compositionally biased region" description="Basic and acidic residues" evidence="4">
    <location>
        <begin position="858"/>
        <end position="1015"/>
    </location>
</feature>
<feature type="compositionally biased region" description="Basic and acidic residues" evidence="4">
    <location>
        <begin position="704"/>
        <end position="721"/>
    </location>
</feature>
<feature type="compositionally biased region" description="Basic and acidic residues" evidence="4">
    <location>
        <begin position="488"/>
        <end position="497"/>
    </location>
</feature>
<dbReference type="InParanoid" id="A0A482XBG9"/>
<feature type="repeat" description="ANK" evidence="3">
    <location>
        <begin position="339"/>
        <end position="371"/>
    </location>
</feature>
<name>A0A482XBG9_LAOST</name>
<feature type="compositionally biased region" description="Basic and acidic residues" evidence="4">
    <location>
        <begin position="1033"/>
        <end position="1044"/>
    </location>
</feature>
<feature type="repeat" description="ANK" evidence="3">
    <location>
        <begin position="54"/>
        <end position="87"/>
    </location>
</feature>
<organism evidence="5 6">
    <name type="scientific">Laodelphax striatellus</name>
    <name type="common">Small brown planthopper</name>
    <name type="synonym">Delphax striatella</name>
    <dbReference type="NCBI Taxonomy" id="195883"/>
    <lineage>
        <taxon>Eukaryota</taxon>
        <taxon>Metazoa</taxon>
        <taxon>Ecdysozoa</taxon>
        <taxon>Arthropoda</taxon>
        <taxon>Hexapoda</taxon>
        <taxon>Insecta</taxon>
        <taxon>Pterygota</taxon>
        <taxon>Neoptera</taxon>
        <taxon>Paraneoptera</taxon>
        <taxon>Hemiptera</taxon>
        <taxon>Auchenorrhyncha</taxon>
        <taxon>Fulgoroidea</taxon>
        <taxon>Delphacidae</taxon>
        <taxon>Criomorphinae</taxon>
        <taxon>Laodelphax</taxon>
    </lineage>
</organism>
<evidence type="ECO:0000313" key="5">
    <source>
        <dbReference type="EMBL" id="RZF43086.1"/>
    </source>
</evidence>
<feature type="repeat" description="ANK" evidence="3">
    <location>
        <begin position="122"/>
        <end position="154"/>
    </location>
</feature>
<dbReference type="InterPro" id="IPR002110">
    <property type="entry name" value="Ankyrin_rpt"/>
</dbReference>
<dbReference type="SUPFAM" id="SSF48403">
    <property type="entry name" value="Ankyrin repeat"/>
    <property type="match status" value="1"/>
</dbReference>
<evidence type="ECO:0000256" key="2">
    <source>
        <dbReference type="ARBA" id="ARBA00023043"/>
    </source>
</evidence>
<feature type="repeat" description="ANK" evidence="3">
    <location>
        <begin position="239"/>
        <end position="271"/>
    </location>
</feature>
<evidence type="ECO:0000313" key="6">
    <source>
        <dbReference type="Proteomes" id="UP000291343"/>
    </source>
</evidence>
<feature type="compositionally biased region" description="Basic residues" evidence="4">
    <location>
        <begin position="693"/>
        <end position="703"/>
    </location>
</feature>
<dbReference type="PANTHER" id="PTHR24123:SF33">
    <property type="entry name" value="PROTEIN HOS4"/>
    <property type="match status" value="1"/>
</dbReference>
<dbReference type="SMR" id="A0A482XBG9"/>
<dbReference type="OrthoDB" id="10258888at2759"/>
<feature type="compositionally biased region" description="Basic residues" evidence="4">
    <location>
        <begin position="657"/>
        <end position="677"/>
    </location>
</feature>
<feature type="region of interest" description="Disordered" evidence="4">
    <location>
        <begin position="1594"/>
        <end position="1613"/>
    </location>
</feature>
<dbReference type="Pfam" id="PF13637">
    <property type="entry name" value="Ank_4"/>
    <property type="match status" value="1"/>
</dbReference>
<keyword evidence="1" id="KW-0677">Repeat</keyword>
<feature type="repeat" description="ANK" evidence="3">
    <location>
        <begin position="272"/>
        <end position="305"/>
    </location>
</feature>
<feature type="compositionally biased region" description="Basic and acidic residues" evidence="4">
    <location>
        <begin position="763"/>
        <end position="784"/>
    </location>
</feature>
<feature type="compositionally biased region" description="Basic and acidic residues" evidence="4">
    <location>
        <begin position="1211"/>
        <end position="1235"/>
    </location>
</feature>
<proteinExistence type="predicted"/>
<evidence type="ECO:0000256" key="4">
    <source>
        <dbReference type="SAM" id="MobiDB-lite"/>
    </source>
</evidence>
<feature type="compositionally biased region" description="Basic and acidic residues" evidence="4">
    <location>
        <begin position="826"/>
        <end position="842"/>
    </location>
</feature>
<feature type="compositionally biased region" description="Basic residues" evidence="4">
    <location>
        <begin position="569"/>
        <end position="580"/>
    </location>
</feature>
<feature type="compositionally biased region" description="Basic and acidic residues" evidence="4">
    <location>
        <begin position="678"/>
        <end position="692"/>
    </location>
</feature>
<dbReference type="PROSITE" id="PS50297">
    <property type="entry name" value="ANK_REP_REGION"/>
    <property type="match status" value="5"/>
</dbReference>
<comment type="caution">
    <text evidence="5">The sequence shown here is derived from an EMBL/GenBank/DDBJ whole genome shotgun (WGS) entry which is preliminary data.</text>
</comment>
<gene>
    <name evidence="5" type="ORF">LSTR_LSTR001264</name>
</gene>
<feature type="compositionally biased region" description="Low complexity" evidence="4">
    <location>
        <begin position="1318"/>
        <end position="1328"/>
    </location>
</feature>
<dbReference type="Proteomes" id="UP000291343">
    <property type="component" value="Unassembled WGS sequence"/>
</dbReference>
<dbReference type="SMART" id="SM00248">
    <property type="entry name" value="ANK"/>
    <property type="match status" value="12"/>
</dbReference>
<keyword evidence="6" id="KW-1185">Reference proteome</keyword>
<feature type="repeat" description="ANK" evidence="3">
    <location>
        <begin position="406"/>
        <end position="438"/>
    </location>
</feature>
<dbReference type="InterPro" id="IPR036770">
    <property type="entry name" value="Ankyrin_rpt-contain_sf"/>
</dbReference>
<feature type="repeat" description="ANK" evidence="3">
    <location>
        <begin position="306"/>
        <end position="338"/>
    </location>
</feature>
<evidence type="ECO:0000256" key="3">
    <source>
        <dbReference type="PROSITE-ProRule" id="PRU00023"/>
    </source>
</evidence>
<dbReference type="EMBL" id="QKKF02013261">
    <property type="protein sequence ID" value="RZF43086.1"/>
    <property type="molecule type" value="Genomic_DNA"/>
</dbReference>
<feature type="region of interest" description="Disordered" evidence="4">
    <location>
        <begin position="1033"/>
        <end position="1120"/>
    </location>
</feature>
<dbReference type="PROSITE" id="PS50088">
    <property type="entry name" value="ANK_REPEAT"/>
    <property type="match status" value="7"/>
</dbReference>
<dbReference type="Gene3D" id="1.25.40.20">
    <property type="entry name" value="Ankyrin repeat-containing domain"/>
    <property type="match status" value="4"/>
</dbReference>
<sequence length="1613" mass="180847">MCSFSFEEKLRGVGGMTTALRAGGEFRPRLEAVSEMSGGRGGGGETISMAAVPEGATPLMYACQQSRVNELANMINAKPANIRDRDRTLKTALHYCAENQKPDCAELLVSAAPDLVDARDEDGYTPLHLAVISGNIGFVRFLLGRGASLAALDNERHSVVHWATVCGELEALQTVLEAGAEASSPDMHGGYPVHYAAQMCGPGSEPGGGGGGGGEKSVGMSVLTALLDHKVPVNVTDKDGRQPILWAASAGSADAILALVNAGANVEADDKDGLTALHCAASRGHTECLETLITLCGAQVDLMDSNGCTALFYAATLGHADATQLLLTLNAQPNRQDRKGRTPAHCGAAKGQLETLRLLSEHDADLWIRNAKGDYALHEAVASGRKELVTWLLAQRPDAVNAANNDSRCPLHIAAIYNNVQMCKILLDAESLVNPVTRSSKGQLMTPLDAALYKGNRGCAKYLQLHGGVPATKLTPEAAALRGVANKTEVEQREGRSRGATPDMLNVPKGKQREARSLQTSPVTITGNKQLTLVDAAHNSHILQVHVQDQLSVMGDESHEVSESGAERRTKKRRHKRHSRRTDDDDYASADSDSRDRRRRRRRDDESSEEDEEEEDGEEEEEEGSGSRGGRKRRGGRREKERTDGSDYESDESEHSRRGRRRKDKNRRSKKERRSLRRERSDELNDGDDQKRRSTKGRERKRVIKEETKRSEIIKSKKVIEESMDDDESAPVTKSSITTSEERKEQTLKTVSEVVDGVEVPTESEKTGEERVVQVVEAEVHQEQQNEEDTQDGRASKTDIQTDDQGESTTAEGESSKKGNRKSKLKKMDKEEIASKQSESQKSEGAAAASATEDDNEAAERAAKLEEQRKSEEEEEERKRQEEEEEKKRLEEEEERRRREEEEEEQRRSEEEEERKAREEAERLAKEEAERKAKEEAERRAREEEERKAKEEAERIAREEAERKAREEAEEAEKKAKEEAERIAREEAERKAREEAERKAQEEAERKALEEQKHGRLAVEVKKYEDVKTVIENMKGDAETEDKAAVGNEPVTEEEVNKTTIQTTESAPPQEVVESEDTEADRSEVSMLKTPRSPSVQSSPRTPERATPRRRSNRLAAEMKKYEDVKTVVGNMKSHIQVANDKHNRMAVEVKKYEDVKTVIESMKGEEEYEEEEGVVKRSPRRGKTKDGERKKVRSKSRDRKQEEEEGGGGEQKRKASGKKKEVRVNEGGKTKREVNVSMDKIVDETNAEGGNEEQEDEEEDEEEFYSEKTVSGDEESVDLDPGRALVKIIGRAREEREPRSRRRRRKMSGDRPARARSSFSVVSDSLSTHLDSGFEPSPRNDRVNEARDRRRDRSAGPELTPASVTQAVQHSIRRYHLERRIFHELLELKRLQIRAGRSNEAVLVKRLAEEYRKAALDVGLIPYQGPFSFRTFENYLYDQLRKLQIAERKMVPKLQSNDELERLTAALRKTRAGKAFLESVPDSPAYCTHSTHRCSHATHAYTGIPCAAYITKANHHTVPKPPRSGFLPKIEAPDKRSKEGQSAEIARCLRYVDPSRPVTLELSHGKDRQVISLPTENLDKNKRYYVTFTIKGGESASETTGDERKHRHAKSF</sequence>
<feature type="region of interest" description="Disordered" evidence="4">
    <location>
        <begin position="1160"/>
        <end position="1368"/>
    </location>
</feature>
<feature type="region of interest" description="Disordered" evidence="4">
    <location>
        <begin position="554"/>
        <end position="1015"/>
    </location>
</feature>
<feature type="compositionally biased region" description="Acidic residues" evidence="4">
    <location>
        <begin position="606"/>
        <end position="624"/>
    </location>
</feature>